<evidence type="ECO:0000259" key="3">
    <source>
        <dbReference type="PROSITE" id="PS50977"/>
    </source>
</evidence>
<gene>
    <name evidence="4" type="ORF">L1892_21895</name>
</gene>
<evidence type="ECO:0000313" key="4">
    <source>
        <dbReference type="EMBL" id="MCF3941025.1"/>
    </source>
</evidence>
<feature type="domain" description="HTH tetR-type" evidence="3">
    <location>
        <begin position="6"/>
        <end position="66"/>
    </location>
</feature>
<sequence length="199" mass="21777">MDDRSAERRAQLLDVGFDMIGTHGAPSVTLRAVCREAGLSPRYFYESFADREELLTAVYDHAEAGLLARLVPANEAAPKLSIREIIDICAEYFEEDPRRARTLLREPLSDDVLRAHQAGRSPAFLSAIIPALGGVDDKLLPRDSTELSVLAAALAGVSISLYLEWLDGRIELKRDELAEMADRLVTAIAEVVTTRGEGG</sequence>
<keyword evidence="1 2" id="KW-0238">DNA-binding</keyword>
<organism evidence="4 5">
    <name type="scientific">Gordonia tangerina</name>
    <dbReference type="NCBI Taxonomy" id="2911060"/>
    <lineage>
        <taxon>Bacteria</taxon>
        <taxon>Bacillati</taxon>
        <taxon>Actinomycetota</taxon>
        <taxon>Actinomycetes</taxon>
        <taxon>Mycobacteriales</taxon>
        <taxon>Gordoniaceae</taxon>
        <taxon>Gordonia</taxon>
    </lineage>
</organism>
<dbReference type="RefSeq" id="WP_235725890.1">
    <property type="nucleotide sequence ID" value="NZ_JAKGCU010000030.1"/>
</dbReference>
<dbReference type="Pfam" id="PF00440">
    <property type="entry name" value="TetR_N"/>
    <property type="match status" value="1"/>
</dbReference>
<evidence type="ECO:0000313" key="5">
    <source>
        <dbReference type="Proteomes" id="UP001108089"/>
    </source>
</evidence>
<proteinExistence type="predicted"/>
<protein>
    <submittedName>
        <fullName evidence="4">TetR/AcrR family transcriptional regulator</fullName>
    </submittedName>
</protein>
<reference evidence="4" key="1">
    <citation type="submission" date="2022-01" db="EMBL/GenBank/DDBJ databases">
        <title>Gordonia xiamenensis sp. nov., isolated from surface seawater in Xiamen.</title>
        <authorList>
            <person name="He Y.F."/>
        </authorList>
    </citation>
    <scope>NUCLEOTIDE SEQUENCE</scope>
    <source>
        <strain evidence="4">GW1C4-4</strain>
    </source>
</reference>
<dbReference type="InterPro" id="IPR001647">
    <property type="entry name" value="HTH_TetR"/>
</dbReference>
<evidence type="ECO:0000256" key="2">
    <source>
        <dbReference type="PROSITE-ProRule" id="PRU00335"/>
    </source>
</evidence>
<dbReference type="InterPro" id="IPR050624">
    <property type="entry name" value="HTH-type_Tx_Regulator"/>
</dbReference>
<evidence type="ECO:0000256" key="1">
    <source>
        <dbReference type="ARBA" id="ARBA00023125"/>
    </source>
</evidence>
<dbReference type="PANTHER" id="PTHR43479">
    <property type="entry name" value="ACREF/ENVCD OPERON REPRESSOR-RELATED"/>
    <property type="match status" value="1"/>
</dbReference>
<dbReference type="PROSITE" id="PS50977">
    <property type="entry name" value="HTH_TETR_2"/>
    <property type="match status" value="1"/>
</dbReference>
<accession>A0ABS9DS36</accession>
<keyword evidence="5" id="KW-1185">Reference proteome</keyword>
<dbReference type="Gene3D" id="1.10.357.10">
    <property type="entry name" value="Tetracycline Repressor, domain 2"/>
    <property type="match status" value="1"/>
</dbReference>
<dbReference type="PANTHER" id="PTHR43479:SF11">
    <property type="entry name" value="ACREF_ENVCD OPERON REPRESSOR-RELATED"/>
    <property type="match status" value="1"/>
</dbReference>
<dbReference type="EMBL" id="JAKGCU010000030">
    <property type="protein sequence ID" value="MCF3941025.1"/>
    <property type="molecule type" value="Genomic_DNA"/>
</dbReference>
<dbReference type="SUPFAM" id="SSF46689">
    <property type="entry name" value="Homeodomain-like"/>
    <property type="match status" value="1"/>
</dbReference>
<comment type="caution">
    <text evidence="4">The sequence shown here is derived from an EMBL/GenBank/DDBJ whole genome shotgun (WGS) entry which is preliminary data.</text>
</comment>
<dbReference type="Proteomes" id="UP001108089">
    <property type="component" value="Unassembled WGS sequence"/>
</dbReference>
<name>A0ABS9DS36_9ACTN</name>
<dbReference type="InterPro" id="IPR009057">
    <property type="entry name" value="Homeodomain-like_sf"/>
</dbReference>
<feature type="DNA-binding region" description="H-T-H motif" evidence="2">
    <location>
        <begin position="29"/>
        <end position="48"/>
    </location>
</feature>